<dbReference type="RefSeq" id="WP_084304540.1">
    <property type="nucleotide sequence ID" value="NZ_FNDG01000006.1"/>
</dbReference>
<organism evidence="1">
    <name type="scientific">Phytopseudomonas flavescens</name>
    <dbReference type="NCBI Taxonomy" id="29435"/>
    <lineage>
        <taxon>Bacteria</taxon>
        <taxon>Pseudomonadati</taxon>
        <taxon>Pseudomonadota</taxon>
        <taxon>Gammaproteobacteria</taxon>
        <taxon>Pseudomonadales</taxon>
        <taxon>Pseudomonadaceae</taxon>
        <taxon>Phytopseudomonas</taxon>
    </lineage>
</organism>
<dbReference type="STRING" id="29435.SAMN05216588_106198"/>
<dbReference type="SUPFAM" id="SSF52518">
    <property type="entry name" value="Thiamin diphosphate-binding fold (THDP-binding)"/>
    <property type="match status" value="1"/>
</dbReference>
<evidence type="ECO:0000313" key="1">
    <source>
        <dbReference type="EMBL" id="SDH68569.1"/>
    </source>
</evidence>
<dbReference type="InterPro" id="IPR029061">
    <property type="entry name" value="THDP-binding"/>
</dbReference>
<proteinExistence type="predicted"/>
<accession>A0A1G8EFU8</accession>
<reference evidence="1" key="1">
    <citation type="submission" date="2016-10" db="EMBL/GenBank/DDBJ databases">
        <authorList>
            <person name="de Groot N.N."/>
        </authorList>
    </citation>
    <scope>NUCLEOTIDE SEQUENCE [LARGE SCALE GENOMIC DNA]</scope>
    <source>
        <strain evidence="1">LMG 18387</strain>
    </source>
</reference>
<gene>
    <name evidence="1" type="ORF">SAMN05216588_106198</name>
</gene>
<sequence length="804" mass="88759">MKATLGICLITQAQPLIEDVAFVIEQVQAGLHPPATSVERSLEDIDCEAMHRALGPSPHSAAVLETLALQARRYLRGSPASMAAVPDLRLLTFDSLQAAREHLSCQHPPLSNELFILDLGQRGEAGTEDPFEELIAAAPESRLSPHSALLYCALTALPGWIDRIGGNRHLRVAGEDRAARRADLLRIVIDHLEHAHFNRLLARSIGGPLPSVSLATEVTRFMRSRWQERWDFHYYTGSMVAGLIQSMQENVAGSGIRCLGGCNEHSLAVSAMAGWQLFGRAYVIAVTSGMIDEFRGTLANLRRVGAPGLIICADSPDSVWYAFQGTQDADNDGRRVIEARGLRQVFIRKVEEVGARLEEAFALLAERAGPVFILATQGVLESRPPVPLDVRLPALAAPLAWRPDTRQRAALDQALALINRQPLHLLWQCGTLSDEQRRRVHALAERGAIGLADSITQPGSVGPYHQGRPVAHYLGPLSLYGFSRRVYRFVHTEHELNSPQEHCVFFLKSKVDQAATPFSEGKLKRQLRVVQVNHEPRHLSPFTDLALDVPLDAFLDHVERGLQVEPQVLELRRAKLQAMARCSETVAADHIETLPMTANYFFQRLGRLVRELIEQQGYRYTGVYDVGRCGVSAVRNVPRTDPGFSGWYGRALMGDGLMALPYIAITGERNVLAFVGDGARALVPDIETRLAQGLAREPQAEGRNVSLFYLTNGMLSLIQTYLDKRYAHNGAQQVGIANAAPLAPLMQHVGAIRVHRERLIRFDETALRSALTRPGQLNIFDVLLAHNSEGDGLSLVSETAWNRQ</sequence>
<protein>
    <submittedName>
        <fullName evidence="1">Acetolactate synthase large subunit</fullName>
    </submittedName>
</protein>
<dbReference type="Gene3D" id="3.40.50.970">
    <property type="match status" value="1"/>
</dbReference>
<dbReference type="Proteomes" id="UP000198606">
    <property type="component" value="Unassembled WGS sequence"/>
</dbReference>
<dbReference type="EMBL" id="FNDG01000006">
    <property type="protein sequence ID" value="SDH68569.1"/>
    <property type="molecule type" value="Genomic_DNA"/>
</dbReference>
<dbReference type="AlphaFoldDB" id="A0A1G8EFU8"/>
<name>A0A1G8EFU8_9GAMM</name>